<comment type="caution">
    <text evidence="1">The sequence shown here is derived from an EMBL/GenBank/DDBJ whole genome shotgun (WGS) entry which is preliminary data.</text>
</comment>
<dbReference type="Proteomes" id="UP000237104">
    <property type="component" value="Unassembled WGS sequence"/>
</dbReference>
<dbReference type="AlphaFoldDB" id="A0A2S3Z5L1"/>
<name>A0A2S3Z5L1_9MICO</name>
<dbReference type="OrthoDB" id="3692448at2"/>
<proteinExistence type="predicted"/>
<sequence length="96" mass="10385">MGEVVADDRARIAFGKAGVRRDDKYAVAVSGDGEILLTPLVSIPRRELLVWEDELVRASLGRALAQSAAGELEDLGDFSQYAIDDDEHENDDAGIV</sequence>
<protein>
    <submittedName>
        <fullName evidence="1">Uncharacterized protein</fullName>
    </submittedName>
</protein>
<dbReference type="EMBL" id="PPXF01000067">
    <property type="protein sequence ID" value="POH59194.1"/>
    <property type="molecule type" value="Genomic_DNA"/>
</dbReference>
<reference evidence="1 2" key="1">
    <citation type="submission" date="2018-01" db="EMBL/GenBank/DDBJ databases">
        <title>Cryobacterium sp. nov., from glaciers in China.</title>
        <authorList>
            <person name="Liu Q."/>
            <person name="Xin Y.-H."/>
        </authorList>
    </citation>
    <scope>NUCLEOTIDE SEQUENCE [LARGE SCALE GENOMIC DNA]</scope>
    <source>
        <strain evidence="1 2">TMB1-8</strain>
    </source>
</reference>
<gene>
    <name evidence="1" type="ORF">C3B59_18240</name>
</gene>
<evidence type="ECO:0000313" key="1">
    <source>
        <dbReference type="EMBL" id="POH59194.1"/>
    </source>
</evidence>
<organism evidence="1 2">
    <name type="scientific">Cryobacterium zongtaii</name>
    <dbReference type="NCBI Taxonomy" id="1259217"/>
    <lineage>
        <taxon>Bacteria</taxon>
        <taxon>Bacillati</taxon>
        <taxon>Actinomycetota</taxon>
        <taxon>Actinomycetes</taxon>
        <taxon>Micrococcales</taxon>
        <taxon>Microbacteriaceae</taxon>
        <taxon>Cryobacterium</taxon>
    </lineage>
</organism>
<evidence type="ECO:0000313" key="2">
    <source>
        <dbReference type="Proteomes" id="UP000237104"/>
    </source>
</evidence>
<accession>A0A2S3Z5L1</accession>